<dbReference type="OrthoDB" id="9975834at2"/>
<keyword evidence="1" id="KW-1133">Transmembrane helix</keyword>
<accession>A0A0U3ARY0</accession>
<dbReference type="EMBL" id="CP013650">
    <property type="protein sequence ID" value="ALS96815.1"/>
    <property type="molecule type" value="Genomic_DNA"/>
</dbReference>
<evidence type="ECO:0000256" key="1">
    <source>
        <dbReference type="SAM" id="Phobius"/>
    </source>
</evidence>
<dbReference type="RefSeq" id="WP_062474664.1">
    <property type="nucleotide sequence ID" value="NZ_CP013650.1"/>
</dbReference>
<protein>
    <submittedName>
        <fullName evidence="2">Uncharacterized protein</fullName>
    </submittedName>
</protein>
<evidence type="ECO:0000313" key="3">
    <source>
        <dbReference type="Proteomes" id="UP000068447"/>
    </source>
</evidence>
<keyword evidence="1" id="KW-0472">Membrane</keyword>
<keyword evidence="3" id="KW-1185">Reference proteome</keyword>
<dbReference type="AlphaFoldDB" id="A0A0U3ARY0"/>
<sequence>MQNDKQKKDGTDALVRHVVRSSPMPEPPADFADNVAMLVSTQEEDAKFEIWLTNAVLLLAIIAVIGMAVASMPPLVDLSRFMGEAPWPLILASGAMLQR</sequence>
<reference evidence="2 3" key="1">
    <citation type="submission" date="2015-12" db="EMBL/GenBank/DDBJ databases">
        <title>Complete genome of Lacimicrobium alkaliphilum KCTC 32984.</title>
        <authorList>
            <person name="Kim S.-G."/>
            <person name="Lee Y.-J."/>
        </authorList>
    </citation>
    <scope>NUCLEOTIDE SEQUENCE [LARGE SCALE GENOMIC DNA]</scope>
    <source>
        <strain evidence="2 3">YelD216</strain>
    </source>
</reference>
<feature type="transmembrane region" description="Helical" evidence="1">
    <location>
        <begin position="50"/>
        <end position="72"/>
    </location>
</feature>
<gene>
    <name evidence="2" type="ORF">AT746_00010</name>
</gene>
<name>A0A0U3ARY0_9ALTE</name>
<dbReference type="KEGG" id="lal:AT746_00010"/>
<dbReference type="Proteomes" id="UP000068447">
    <property type="component" value="Chromosome"/>
</dbReference>
<organism evidence="2 3">
    <name type="scientific">Lacimicrobium alkaliphilum</name>
    <dbReference type="NCBI Taxonomy" id="1526571"/>
    <lineage>
        <taxon>Bacteria</taxon>
        <taxon>Pseudomonadati</taxon>
        <taxon>Pseudomonadota</taxon>
        <taxon>Gammaproteobacteria</taxon>
        <taxon>Alteromonadales</taxon>
        <taxon>Alteromonadaceae</taxon>
        <taxon>Lacimicrobium</taxon>
    </lineage>
</organism>
<proteinExistence type="predicted"/>
<evidence type="ECO:0000313" key="2">
    <source>
        <dbReference type="EMBL" id="ALS96815.1"/>
    </source>
</evidence>
<keyword evidence="1" id="KW-0812">Transmembrane</keyword>